<dbReference type="PANTHER" id="PTHR28063:SF1">
    <property type="entry name" value="RNA POLYMERASE II NUCLEAR LOCALIZATION PROTEIN IWR1"/>
    <property type="match status" value="1"/>
</dbReference>
<dbReference type="EMBL" id="JAULSU010000003">
    <property type="protein sequence ID" value="KAK0623513.1"/>
    <property type="molecule type" value="Genomic_DNA"/>
</dbReference>
<protein>
    <recommendedName>
        <fullName evidence="3">Transcription factor Iwr1 domain-containing protein</fullName>
    </recommendedName>
</protein>
<proteinExistence type="inferred from homology"/>
<feature type="region of interest" description="Disordered" evidence="2">
    <location>
        <begin position="175"/>
        <end position="227"/>
    </location>
</feature>
<feature type="compositionally biased region" description="Basic and acidic residues" evidence="2">
    <location>
        <begin position="285"/>
        <end position="300"/>
    </location>
</feature>
<sequence length="441" mass="49046">MLPPEIIQVKRKRGADADDGPVDFLRVEGNKRFRSISGDASWVYQRKQAMPHAVNPTAAPAHPVILPSHEGDESRPIKSLRKPTAKSAAATTLVPKPLELQDATNERIRRFHLSKEQLSQPAVAATASKKRGAPAVFVERSAKKQKENPEPKTPTLPQAPAVTSNDAQAVAVLDERPSPPVSSESVAAAAAAQRSTQSTYKRPGARARTNKKQPATTPSLPPSLLKRDGLDMDELARDMEAYTLSHITANLDRMDLDSARARSISQSPGSARSSRFKPKAPATRFAERHPEYVAEQERAKPAAADMVTDEQSYDSTDDEDYVMETYERVPASRLRDQAVPPHRVGLLVFDTEPEHTEFFFGNEGDSSDEFPEDDEDENAENYYTADYPDEELDWDDQFDRNPYRFATSNGSGVDEDEDDDVNDLDDEPWDKIRAEARNVMF</sequence>
<dbReference type="PANTHER" id="PTHR28063">
    <property type="entry name" value="RNA POLYMERASE II NUCLEAR LOCALIZATION PROTEIN IWR1"/>
    <property type="match status" value="1"/>
</dbReference>
<dbReference type="AlphaFoldDB" id="A0AA40C408"/>
<feature type="domain" description="Transcription factor Iwr1" evidence="3">
    <location>
        <begin position="319"/>
        <end position="391"/>
    </location>
</feature>
<dbReference type="GO" id="GO:0005737">
    <property type="term" value="C:cytoplasm"/>
    <property type="evidence" value="ECO:0007669"/>
    <property type="project" value="TreeGrafter"/>
</dbReference>
<evidence type="ECO:0000256" key="2">
    <source>
        <dbReference type="SAM" id="MobiDB-lite"/>
    </source>
</evidence>
<feature type="compositionally biased region" description="Acidic residues" evidence="2">
    <location>
        <begin position="365"/>
        <end position="379"/>
    </location>
</feature>
<feature type="compositionally biased region" description="Polar residues" evidence="2">
    <location>
        <begin position="263"/>
        <end position="273"/>
    </location>
</feature>
<feature type="compositionally biased region" description="Basic and acidic residues" evidence="2">
    <location>
        <begin position="140"/>
        <end position="150"/>
    </location>
</feature>
<evidence type="ECO:0000313" key="4">
    <source>
        <dbReference type="EMBL" id="KAK0623513.1"/>
    </source>
</evidence>
<evidence type="ECO:0000256" key="1">
    <source>
        <dbReference type="ARBA" id="ARBA00010218"/>
    </source>
</evidence>
<feature type="compositionally biased region" description="Acidic residues" evidence="2">
    <location>
        <begin position="307"/>
        <end position="321"/>
    </location>
</feature>
<gene>
    <name evidence="4" type="ORF">B0T14DRAFT_536385</name>
</gene>
<comment type="caution">
    <text evidence="4">The sequence shown here is derived from an EMBL/GenBank/DDBJ whole genome shotgun (WGS) entry which is preliminary data.</text>
</comment>
<dbReference type="InterPro" id="IPR040150">
    <property type="entry name" value="Iwr1"/>
</dbReference>
<evidence type="ECO:0000313" key="5">
    <source>
        <dbReference type="Proteomes" id="UP001175000"/>
    </source>
</evidence>
<comment type="similarity">
    <text evidence="1">Belongs to the IWR1/SLC7A6OS family.</text>
</comment>
<feature type="region of interest" description="Disordered" evidence="2">
    <location>
        <begin position="53"/>
        <end position="163"/>
    </location>
</feature>
<dbReference type="GO" id="GO:0006606">
    <property type="term" value="P:protein import into nucleus"/>
    <property type="evidence" value="ECO:0007669"/>
    <property type="project" value="InterPro"/>
</dbReference>
<dbReference type="Proteomes" id="UP001175000">
    <property type="component" value="Unassembled WGS sequence"/>
</dbReference>
<name>A0AA40C408_9PEZI</name>
<feature type="region of interest" description="Disordered" evidence="2">
    <location>
        <begin position="1"/>
        <end position="20"/>
    </location>
</feature>
<keyword evidence="5" id="KW-1185">Reference proteome</keyword>
<feature type="compositionally biased region" description="Acidic residues" evidence="2">
    <location>
        <begin position="413"/>
        <end position="427"/>
    </location>
</feature>
<feature type="region of interest" description="Disordered" evidence="2">
    <location>
        <begin position="260"/>
        <end position="321"/>
    </location>
</feature>
<accession>A0AA40C408</accession>
<dbReference type="InterPro" id="IPR013883">
    <property type="entry name" value="TF_Iwr1_dom"/>
</dbReference>
<organism evidence="4 5">
    <name type="scientific">Immersiella caudata</name>
    <dbReference type="NCBI Taxonomy" id="314043"/>
    <lineage>
        <taxon>Eukaryota</taxon>
        <taxon>Fungi</taxon>
        <taxon>Dikarya</taxon>
        <taxon>Ascomycota</taxon>
        <taxon>Pezizomycotina</taxon>
        <taxon>Sordariomycetes</taxon>
        <taxon>Sordariomycetidae</taxon>
        <taxon>Sordariales</taxon>
        <taxon>Lasiosphaeriaceae</taxon>
        <taxon>Immersiella</taxon>
    </lineage>
</organism>
<feature type="region of interest" description="Disordered" evidence="2">
    <location>
        <begin position="358"/>
        <end position="427"/>
    </location>
</feature>
<dbReference type="Pfam" id="PF08574">
    <property type="entry name" value="Iwr1"/>
    <property type="match status" value="1"/>
</dbReference>
<feature type="compositionally biased region" description="Acidic residues" evidence="2">
    <location>
        <begin position="387"/>
        <end position="396"/>
    </location>
</feature>
<evidence type="ECO:0000259" key="3">
    <source>
        <dbReference type="Pfam" id="PF08574"/>
    </source>
</evidence>
<feature type="compositionally biased region" description="Low complexity" evidence="2">
    <location>
        <begin position="181"/>
        <end position="199"/>
    </location>
</feature>
<reference evidence="4" key="1">
    <citation type="submission" date="2023-06" db="EMBL/GenBank/DDBJ databases">
        <title>Genome-scale phylogeny and comparative genomics of the fungal order Sordariales.</title>
        <authorList>
            <consortium name="Lawrence Berkeley National Laboratory"/>
            <person name="Hensen N."/>
            <person name="Bonometti L."/>
            <person name="Westerberg I."/>
            <person name="Brannstrom I.O."/>
            <person name="Guillou S."/>
            <person name="Cros-Aarteil S."/>
            <person name="Calhoun S."/>
            <person name="Haridas S."/>
            <person name="Kuo A."/>
            <person name="Mondo S."/>
            <person name="Pangilinan J."/>
            <person name="Riley R."/>
            <person name="Labutti K."/>
            <person name="Andreopoulos B."/>
            <person name="Lipzen A."/>
            <person name="Chen C."/>
            <person name="Yanf M."/>
            <person name="Daum C."/>
            <person name="Ng V."/>
            <person name="Clum A."/>
            <person name="Steindorff A."/>
            <person name="Ohm R."/>
            <person name="Martin F."/>
            <person name="Silar P."/>
            <person name="Natvig D."/>
            <person name="Lalanne C."/>
            <person name="Gautier V."/>
            <person name="Ament-Velasquez S.L."/>
            <person name="Kruys A."/>
            <person name="Hutchinson M.I."/>
            <person name="Powell A.J."/>
            <person name="Barry K."/>
            <person name="Miller A.N."/>
            <person name="Grigoriev I.V."/>
            <person name="Debuchy R."/>
            <person name="Gladieux P."/>
            <person name="Thoren M.H."/>
            <person name="Johannesson H."/>
        </authorList>
    </citation>
    <scope>NUCLEOTIDE SEQUENCE</scope>
    <source>
        <strain evidence="4">CBS 606.72</strain>
    </source>
</reference>